<keyword evidence="1" id="KW-0229">DNA integration</keyword>
<evidence type="ECO:0000256" key="2">
    <source>
        <dbReference type="ARBA" id="ARBA00023125"/>
    </source>
</evidence>
<dbReference type="GO" id="GO:0006310">
    <property type="term" value="P:DNA recombination"/>
    <property type="evidence" value="ECO:0007669"/>
    <property type="project" value="UniProtKB-KW"/>
</dbReference>
<dbReference type="InterPro" id="IPR050090">
    <property type="entry name" value="Tyrosine_recombinase_XerCD"/>
</dbReference>
<evidence type="ECO:0000313" key="6">
    <source>
        <dbReference type="Proteomes" id="UP000075578"/>
    </source>
</evidence>
<dbReference type="Proteomes" id="UP000075578">
    <property type="component" value="Unassembled WGS sequence"/>
</dbReference>
<evidence type="ECO:0000256" key="3">
    <source>
        <dbReference type="ARBA" id="ARBA00023172"/>
    </source>
</evidence>
<dbReference type="InterPro" id="IPR013762">
    <property type="entry name" value="Integrase-like_cat_sf"/>
</dbReference>
<dbReference type="Pfam" id="PF00589">
    <property type="entry name" value="Phage_integrase"/>
    <property type="match status" value="1"/>
</dbReference>
<dbReference type="CDD" id="cd00397">
    <property type="entry name" value="DNA_BRE_C"/>
    <property type="match status" value="1"/>
</dbReference>
<accession>A0A150IHM7</accession>
<protein>
    <submittedName>
        <fullName evidence="5">Putative tyrosine recombinase XerC-like protein</fullName>
    </submittedName>
</protein>
<organism evidence="5 6">
    <name type="scientific">Candidatus Methanofastidiosum methylothiophilum</name>
    <dbReference type="NCBI Taxonomy" id="1705564"/>
    <lineage>
        <taxon>Archaea</taxon>
        <taxon>Methanobacteriati</taxon>
        <taxon>Methanobacteriota</taxon>
        <taxon>Stenosarchaea group</taxon>
        <taxon>Candidatus Methanofastidiosia</taxon>
        <taxon>Candidatus Methanofastidiosales</taxon>
        <taxon>Candidatus Methanofastidiosaceae</taxon>
        <taxon>Candidatus Methanofastidiosum</taxon>
    </lineage>
</organism>
<dbReference type="PANTHER" id="PTHR30349:SF41">
    <property type="entry name" value="INTEGRASE_RECOMBINASE PROTEIN MJ0367-RELATED"/>
    <property type="match status" value="1"/>
</dbReference>
<proteinExistence type="predicted"/>
<dbReference type="AlphaFoldDB" id="A0A150IHM7"/>
<name>A0A150IHM7_9EURY</name>
<dbReference type="InterPro" id="IPR011010">
    <property type="entry name" value="DNA_brk_join_enz"/>
</dbReference>
<dbReference type="Gene3D" id="1.10.443.10">
    <property type="entry name" value="Intergrase catalytic core"/>
    <property type="match status" value="1"/>
</dbReference>
<gene>
    <name evidence="5" type="ORF">AMQ74_01957</name>
</gene>
<dbReference type="InterPro" id="IPR002104">
    <property type="entry name" value="Integrase_catalytic"/>
</dbReference>
<dbReference type="GO" id="GO:0015074">
    <property type="term" value="P:DNA integration"/>
    <property type="evidence" value="ECO:0007669"/>
    <property type="project" value="UniProtKB-KW"/>
</dbReference>
<dbReference type="EMBL" id="LNGD01000281">
    <property type="protein sequence ID" value="KYC44520.1"/>
    <property type="molecule type" value="Genomic_DNA"/>
</dbReference>
<dbReference type="PROSITE" id="PS51898">
    <property type="entry name" value="TYR_RECOMBINASE"/>
    <property type="match status" value="1"/>
</dbReference>
<dbReference type="SUPFAM" id="SSF56349">
    <property type="entry name" value="DNA breaking-rejoining enzymes"/>
    <property type="match status" value="1"/>
</dbReference>
<keyword evidence="3" id="KW-0233">DNA recombination</keyword>
<keyword evidence="2" id="KW-0238">DNA-binding</keyword>
<comment type="caution">
    <text evidence="5">The sequence shown here is derived from an EMBL/GenBank/DDBJ whole genome shotgun (WGS) entry which is preliminary data.</text>
</comment>
<dbReference type="PANTHER" id="PTHR30349">
    <property type="entry name" value="PHAGE INTEGRASE-RELATED"/>
    <property type="match status" value="1"/>
</dbReference>
<evidence type="ECO:0000313" key="5">
    <source>
        <dbReference type="EMBL" id="KYC44520.1"/>
    </source>
</evidence>
<feature type="domain" description="Tyr recombinase" evidence="4">
    <location>
        <begin position="1"/>
        <end position="161"/>
    </location>
</feature>
<evidence type="ECO:0000259" key="4">
    <source>
        <dbReference type="PROSITE" id="PS51898"/>
    </source>
</evidence>
<evidence type="ECO:0000256" key="1">
    <source>
        <dbReference type="ARBA" id="ARBA00022908"/>
    </source>
</evidence>
<reference evidence="5 6" key="1">
    <citation type="journal article" date="2016" name="ISME J.">
        <title>Chasing the elusive Euryarchaeota class WSA2: genomes reveal a uniquely fastidious methyl-reducing methanogen.</title>
        <authorList>
            <person name="Nobu M.K."/>
            <person name="Narihiro T."/>
            <person name="Kuroda K."/>
            <person name="Mei R."/>
            <person name="Liu W.T."/>
        </authorList>
    </citation>
    <scope>NUCLEOTIDE SEQUENCE [LARGE SCALE GENOMIC DNA]</scope>
    <source>
        <strain evidence="5">U1lsi0528_Bin089</strain>
    </source>
</reference>
<dbReference type="GO" id="GO:0003677">
    <property type="term" value="F:DNA binding"/>
    <property type="evidence" value="ECO:0007669"/>
    <property type="project" value="UniProtKB-KW"/>
</dbReference>
<sequence length="169" mass="20069">MCSKARETKREHFMYLCLAVGTGMRPFEILKITPMMLDYSYKQGLFIEGKQGKERVVPLHDALYSELKAYISEMKIRKTETLFSFQDRTIRRFVKRYASEVGVSEHLQKDIKPYTFRHYFNTIMRKNKIDDQIRKMIVGHNLDYSEGYVHIEWEEQLTAVNSVFKAIPL</sequence>